<feature type="domain" description="RIOX1/NO66-like C-terminal winged helix" evidence="1">
    <location>
        <begin position="250"/>
        <end position="340"/>
    </location>
</feature>
<dbReference type="STRING" id="6205.A0A0R3WPR5"/>
<reference evidence="2 3" key="2">
    <citation type="submission" date="2018-11" db="EMBL/GenBank/DDBJ databases">
        <authorList>
            <consortium name="Pathogen Informatics"/>
        </authorList>
    </citation>
    <scope>NUCLEOTIDE SEQUENCE [LARGE SCALE GENOMIC DNA]</scope>
</reference>
<dbReference type="Pfam" id="PF21233">
    <property type="entry name" value="WHD_RIOX1"/>
    <property type="match status" value="1"/>
</dbReference>
<reference evidence="4" key="1">
    <citation type="submission" date="2017-02" db="UniProtKB">
        <authorList>
            <consortium name="WormBaseParasite"/>
        </authorList>
    </citation>
    <scope>IDENTIFICATION</scope>
</reference>
<evidence type="ECO:0000313" key="2">
    <source>
        <dbReference type="EMBL" id="VDM21045.1"/>
    </source>
</evidence>
<evidence type="ECO:0000259" key="1">
    <source>
        <dbReference type="Pfam" id="PF21233"/>
    </source>
</evidence>
<dbReference type="AlphaFoldDB" id="A0A0R3WPR5"/>
<evidence type="ECO:0000313" key="4">
    <source>
        <dbReference type="WBParaSite" id="TTAC_0000275501-mRNA-1"/>
    </source>
</evidence>
<evidence type="ECO:0000313" key="3">
    <source>
        <dbReference type="Proteomes" id="UP000274429"/>
    </source>
</evidence>
<sequence>MPERFNKSFAMHLGYLQEIINGPLYSVITFVNKEFVGPLINPSSCRVSLPGDIFIIVMEGALEINVFSPKSEETGAALKGIFVSDDVVYVPHQFKHRAKLANSETSHAIALSIINRAPALELNLDEPNDKNSSLFRELLLSTHNSPKNMLDILYIDLNAEDGIEFVFRKWLKGIDGVFTNKEMKLINWEANELRKQFMEDTPAAKLHFTEEAGHAALYGPHWDDPNFVDLEADVANIEKAMRFPDPHVEGCVKFGQELGPDTLIRLTRRSVLSLILRSDDDFACLHHSLANGDDVRSENEPRCLRIPSKFLPMIQWLIAIYPKSTMIYNLPGGNVYDQVTCLLK</sequence>
<accession>A0A0R3WPR5</accession>
<dbReference type="WBParaSite" id="TTAC_0000275501-mRNA-1">
    <property type="protein sequence ID" value="TTAC_0000275501-mRNA-1"/>
    <property type="gene ID" value="TTAC_0000275501"/>
</dbReference>
<dbReference type="InterPro" id="IPR049043">
    <property type="entry name" value="WHD_RIOX1"/>
</dbReference>
<dbReference type="Proteomes" id="UP000274429">
    <property type="component" value="Unassembled WGS sequence"/>
</dbReference>
<dbReference type="Gene3D" id="3.90.930.40">
    <property type="match status" value="1"/>
</dbReference>
<gene>
    <name evidence="2" type="ORF">TTAC_LOCUS2740</name>
</gene>
<dbReference type="OrthoDB" id="6255900at2759"/>
<keyword evidence="3" id="KW-1185">Reference proteome</keyword>
<protein>
    <submittedName>
        <fullName evidence="4">Cyclic nucleotide-binding domain-containing protein</fullName>
    </submittedName>
</protein>
<proteinExistence type="predicted"/>
<organism evidence="4">
    <name type="scientific">Hydatigena taeniaeformis</name>
    <name type="common">Feline tapeworm</name>
    <name type="synonym">Taenia taeniaeformis</name>
    <dbReference type="NCBI Taxonomy" id="6205"/>
    <lineage>
        <taxon>Eukaryota</taxon>
        <taxon>Metazoa</taxon>
        <taxon>Spiralia</taxon>
        <taxon>Lophotrochozoa</taxon>
        <taxon>Platyhelminthes</taxon>
        <taxon>Cestoda</taxon>
        <taxon>Eucestoda</taxon>
        <taxon>Cyclophyllidea</taxon>
        <taxon>Taeniidae</taxon>
        <taxon>Hydatigera</taxon>
    </lineage>
</organism>
<dbReference type="EMBL" id="UYWX01001455">
    <property type="protein sequence ID" value="VDM21045.1"/>
    <property type="molecule type" value="Genomic_DNA"/>
</dbReference>
<name>A0A0R3WPR5_HYDTA</name>